<gene>
    <name evidence="1" type="ORF">NC662_20455</name>
</gene>
<name>A0ABU2F769_HALAR</name>
<evidence type="ECO:0000313" key="2">
    <source>
        <dbReference type="Proteomes" id="UP001248536"/>
    </source>
</evidence>
<evidence type="ECO:0000313" key="1">
    <source>
        <dbReference type="EMBL" id="MDS0256073.1"/>
    </source>
</evidence>
<dbReference type="RefSeq" id="WP_311241422.1">
    <property type="nucleotide sequence ID" value="NZ_BAABDY010000009.1"/>
</dbReference>
<reference evidence="1 2" key="1">
    <citation type="submission" date="2022-06" db="EMBL/GenBank/DDBJ databases">
        <title>Haloarcula sp. a new haloarchaeum isolate from saline soil.</title>
        <authorList>
            <person name="Strakova D."/>
            <person name="Galisteo C."/>
            <person name="Sanchez-Porro C."/>
            <person name="Ventosa A."/>
        </authorList>
    </citation>
    <scope>NUCLEOTIDE SEQUENCE [LARGE SCALE GENOMIC DNA]</scope>
    <source>
        <strain evidence="1 2">JCM 15760</strain>
    </source>
</reference>
<dbReference type="EMBL" id="JAMQCP010000007">
    <property type="protein sequence ID" value="MDS0256073.1"/>
    <property type="molecule type" value="Genomic_DNA"/>
</dbReference>
<accession>A0ABU2F769</accession>
<proteinExistence type="predicted"/>
<dbReference type="Proteomes" id="UP001248536">
    <property type="component" value="Unassembled WGS sequence"/>
</dbReference>
<sequence>MSQDTERRDPTDDPAACSRCGVHVGLGSGEYCDPCAREYGSKPPMERCMDCGQDAPQEQMESVDVSPDDEYYPEIRYLCPDCSGGDE</sequence>
<protein>
    <recommendedName>
        <fullName evidence="3">Small CPxCG-related zinc finger protein</fullName>
    </recommendedName>
</protein>
<keyword evidence="2" id="KW-1185">Reference proteome</keyword>
<evidence type="ECO:0008006" key="3">
    <source>
        <dbReference type="Google" id="ProtNLM"/>
    </source>
</evidence>
<comment type="caution">
    <text evidence="1">The sequence shown here is derived from an EMBL/GenBank/DDBJ whole genome shotgun (WGS) entry which is preliminary data.</text>
</comment>
<organism evidence="1 2">
    <name type="scientific">Haloarcula argentinensis</name>
    <dbReference type="NCBI Taxonomy" id="43776"/>
    <lineage>
        <taxon>Archaea</taxon>
        <taxon>Methanobacteriati</taxon>
        <taxon>Methanobacteriota</taxon>
        <taxon>Stenosarchaea group</taxon>
        <taxon>Halobacteria</taxon>
        <taxon>Halobacteriales</taxon>
        <taxon>Haloarculaceae</taxon>
        <taxon>Haloarcula</taxon>
    </lineage>
</organism>